<dbReference type="Gene3D" id="3.40.33.10">
    <property type="entry name" value="CAP"/>
    <property type="match status" value="1"/>
</dbReference>
<reference evidence="2" key="1">
    <citation type="submission" date="2019-08" db="EMBL/GenBank/DDBJ databases">
        <title>The improved chromosome-level genome for the pearl oyster Pinctada fucata martensii using PacBio sequencing and Hi-C.</title>
        <authorList>
            <person name="Zheng Z."/>
        </authorList>
    </citation>
    <scope>NUCLEOTIDE SEQUENCE</scope>
    <source>
        <strain evidence="2">ZZ-2019</strain>
        <tissue evidence="2">Adductor muscle</tissue>
    </source>
</reference>
<name>A0AA88Y4V5_PINIB</name>
<dbReference type="InterPro" id="IPR035940">
    <property type="entry name" value="CAP_sf"/>
</dbReference>
<dbReference type="Pfam" id="PF00188">
    <property type="entry name" value="CAP"/>
    <property type="match status" value="1"/>
</dbReference>
<proteinExistence type="predicted"/>
<accession>A0AA88Y4V5</accession>
<protein>
    <recommendedName>
        <fullName evidence="1">SCP domain-containing protein</fullName>
    </recommendedName>
</protein>
<dbReference type="Proteomes" id="UP001186944">
    <property type="component" value="Unassembled WGS sequence"/>
</dbReference>
<dbReference type="AlphaFoldDB" id="A0AA88Y4V5"/>
<evidence type="ECO:0000259" key="1">
    <source>
        <dbReference type="Pfam" id="PF00188"/>
    </source>
</evidence>
<comment type="caution">
    <text evidence="2">The sequence shown here is derived from an EMBL/GenBank/DDBJ whole genome shotgun (WGS) entry which is preliminary data.</text>
</comment>
<dbReference type="EMBL" id="VSWD01000010">
    <property type="protein sequence ID" value="KAK3089566.1"/>
    <property type="molecule type" value="Genomic_DNA"/>
</dbReference>
<dbReference type="PRINTS" id="PR00837">
    <property type="entry name" value="V5TPXLIKE"/>
</dbReference>
<feature type="domain" description="SCP" evidence="1">
    <location>
        <begin position="6"/>
        <end position="78"/>
    </location>
</feature>
<dbReference type="SUPFAM" id="SSF55797">
    <property type="entry name" value="PR-1-like"/>
    <property type="match status" value="1"/>
</dbReference>
<organism evidence="2 3">
    <name type="scientific">Pinctada imbricata</name>
    <name type="common">Atlantic pearl-oyster</name>
    <name type="synonym">Pinctada martensii</name>
    <dbReference type="NCBI Taxonomy" id="66713"/>
    <lineage>
        <taxon>Eukaryota</taxon>
        <taxon>Metazoa</taxon>
        <taxon>Spiralia</taxon>
        <taxon>Lophotrochozoa</taxon>
        <taxon>Mollusca</taxon>
        <taxon>Bivalvia</taxon>
        <taxon>Autobranchia</taxon>
        <taxon>Pteriomorphia</taxon>
        <taxon>Pterioida</taxon>
        <taxon>Pterioidea</taxon>
        <taxon>Pteriidae</taxon>
        <taxon>Pinctada</taxon>
    </lineage>
</organism>
<dbReference type="CDD" id="cd05380">
    <property type="entry name" value="CAP_euk"/>
    <property type="match status" value="1"/>
</dbReference>
<keyword evidence="3" id="KW-1185">Reference proteome</keyword>
<dbReference type="InterPro" id="IPR014044">
    <property type="entry name" value="CAP_dom"/>
</dbReference>
<dbReference type="InterPro" id="IPR001283">
    <property type="entry name" value="CRISP-related"/>
</dbReference>
<evidence type="ECO:0000313" key="2">
    <source>
        <dbReference type="EMBL" id="KAK3089566.1"/>
    </source>
</evidence>
<gene>
    <name evidence="2" type="ORF">FSP39_004659</name>
</gene>
<evidence type="ECO:0000313" key="3">
    <source>
        <dbReference type="Proteomes" id="UP001186944"/>
    </source>
</evidence>
<sequence length="81" mass="9549">MYYFESNLPNDVLLERAIDAWYSERYTWKMSGDCADACSYTQLVWAKSKKIGCAINRCPELTLPEEYVPNAWFLYCVYDPK</sequence>